<dbReference type="Gene3D" id="1.10.720.30">
    <property type="entry name" value="SAP domain"/>
    <property type="match status" value="1"/>
</dbReference>
<dbReference type="SUPFAM" id="SSF68906">
    <property type="entry name" value="SAP domain"/>
    <property type="match status" value="1"/>
</dbReference>
<dbReference type="InterPro" id="IPR003034">
    <property type="entry name" value="SAP_dom"/>
</dbReference>
<dbReference type="EMBL" id="CAJOBH010235250">
    <property type="protein sequence ID" value="CAF5087978.1"/>
    <property type="molecule type" value="Genomic_DNA"/>
</dbReference>
<dbReference type="EMBL" id="CAJOBJ010333992">
    <property type="protein sequence ID" value="CAF5186486.1"/>
    <property type="molecule type" value="Genomic_DNA"/>
</dbReference>
<gene>
    <name evidence="2" type="ORF">BYL167_LOCUS62769</name>
    <name evidence="3" type="ORF">GIL414_LOCUS71285</name>
</gene>
<accession>A0A8S3EVB5</accession>
<feature type="domain" description="SAP" evidence="1">
    <location>
        <begin position="30"/>
        <end position="64"/>
    </location>
</feature>
<dbReference type="Pfam" id="PF02037">
    <property type="entry name" value="SAP"/>
    <property type="match status" value="1"/>
</dbReference>
<feature type="non-terminal residue" evidence="2">
    <location>
        <position position="1"/>
    </location>
</feature>
<dbReference type="Proteomes" id="UP000681720">
    <property type="component" value="Unassembled WGS sequence"/>
</dbReference>
<proteinExistence type="predicted"/>
<organism evidence="2 4">
    <name type="scientific">Rotaria magnacalcarata</name>
    <dbReference type="NCBI Taxonomy" id="392030"/>
    <lineage>
        <taxon>Eukaryota</taxon>
        <taxon>Metazoa</taxon>
        <taxon>Spiralia</taxon>
        <taxon>Gnathifera</taxon>
        <taxon>Rotifera</taxon>
        <taxon>Eurotatoria</taxon>
        <taxon>Bdelloidea</taxon>
        <taxon>Philodinida</taxon>
        <taxon>Philodinidae</taxon>
        <taxon>Rotaria</taxon>
    </lineage>
</organism>
<dbReference type="InterPro" id="IPR036361">
    <property type="entry name" value="SAP_dom_sf"/>
</dbReference>
<comment type="caution">
    <text evidence="2">The sequence shown here is derived from an EMBL/GenBank/DDBJ whole genome shotgun (WGS) entry which is preliminary data.</text>
</comment>
<evidence type="ECO:0000313" key="2">
    <source>
        <dbReference type="EMBL" id="CAF5087978.1"/>
    </source>
</evidence>
<name>A0A8S3EVB5_9BILA</name>
<evidence type="ECO:0000259" key="1">
    <source>
        <dbReference type="Pfam" id="PF02037"/>
    </source>
</evidence>
<sequence length="69" mass="7356">ADTGATSTSAKKTKADGDVDVEAAARNNSLTKLTIPILKEYCKGKNLKASGTRKQDLIDVIQKHIGIDE</sequence>
<dbReference type="AlphaFoldDB" id="A0A8S3EVB5"/>
<dbReference type="Proteomes" id="UP000681967">
    <property type="component" value="Unassembled WGS sequence"/>
</dbReference>
<protein>
    <recommendedName>
        <fullName evidence="1">SAP domain-containing protein</fullName>
    </recommendedName>
</protein>
<evidence type="ECO:0000313" key="3">
    <source>
        <dbReference type="EMBL" id="CAF5186486.1"/>
    </source>
</evidence>
<evidence type="ECO:0000313" key="4">
    <source>
        <dbReference type="Proteomes" id="UP000681967"/>
    </source>
</evidence>
<reference evidence="2" key="1">
    <citation type="submission" date="2021-02" db="EMBL/GenBank/DDBJ databases">
        <authorList>
            <person name="Nowell W R."/>
        </authorList>
    </citation>
    <scope>NUCLEOTIDE SEQUENCE</scope>
</reference>